<organism evidence="2 3">
    <name type="scientific">Novosphingobium olei</name>
    <dbReference type="NCBI Taxonomy" id="2728851"/>
    <lineage>
        <taxon>Bacteria</taxon>
        <taxon>Pseudomonadati</taxon>
        <taxon>Pseudomonadota</taxon>
        <taxon>Alphaproteobacteria</taxon>
        <taxon>Sphingomonadales</taxon>
        <taxon>Sphingomonadaceae</taxon>
        <taxon>Novosphingobium</taxon>
    </lineage>
</organism>
<reference evidence="2 3" key="1">
    <citation type="submission" date="2020-04" db="EMBL/GenBank/DDBJ databases">
        <title>Novosphingobium sp. TW-4 isolated from soil.</title>
        <authorList>
            <person name="Dahal R.H."/>
            <person name="Chaudhary D.K."/>
        </authorList>
    </citation>
    <scope>NUCLEOTIDE SEQUENCE [LARGE SCALE GENOMIC DNA]</scope>
    <source>
        <strain evidence="2 3">TW-4</strain>
    </source>
</reference>
<evidence type="ECO:0000313" key="3">
    <source>
        <dbReference type="Proteomes" id="UP000583556"/>
    </source>
</evidence>
<dbReference type="Proteomes" id="UP000583556">
    <property type="component" value="Unassembled WGS sequence"/>
</dbReference>
<accession>A0A7Y0BNM4</accession>
<dbReference type="RefSeq" id="WP_169492990.1">
    <property type="nucleotide sequence ID" value="NZ_JABBGM010000003.1"/>
</dbReference>
<evidence type="ECO:0008006" key="4">
    <source>
        <dbReference type="Google" id="ProtNLM"/>
    </source>
</evidence>
<protein>
    <recommendedName>
        <fullName evidence="4">Poly(3-hydroxyalkanoate) polymerase subunit PhaE</fullName>
    </recommendedName>
</protein>
<gene>
    <name evidence="2" type="ORF">HHL27_08585</name>
</gene>
<feature type="region of interest" description="Disordered" evidence="1">
    <location>
        <begin position="104"/>
        <end position="125"/>
    </location>
</feature>
<proteinExistence type="predicted"/>
<name>A0A7Y0BNM4_9SPHN</name>
<evidence type="ECO:0000313" key="2">
    <source>
        <dbReference type="EMBL" id="NML93722.1"/>
    </source>
</evidence>
<dbReference type="EMBL" id="JABBGM010000003">
    <property type="protein sequence ID" value="NML93722.1"/>
    <property type="molecule type" value="Genomic_DNA"/>
</dbReference>
<sequence length="125" mass="13812">MTDKPFDPVAAWADMVQKWEQEINGWSAKMTDNEQFGALVGNVSRIQLVVQRMVAEQMESMLTTLAMPTKAQVEELAERMAGIEDSIDRLRLAIEARVLVPGNAPVDAAPAPVEPKRTRKPPVKG</sequence>
<keyword evidence="3" id="KW-1185">Reference proteome</keyword>
<evidence type="ECO:0000256" key="1">
    <source>
        <dbReference type="SAM" id="MobiDB-lite"/>
    </source>
</evidence>
<dbReference type="AlphaFoldDB" id="A0A7Y0BNM4"/>
<comment type="caution">
    <text evidence="2">The sequence shown here is derived from an EMBL/GenBank/DDBJ whole genome shotgun (WGS) entry which is preliminary data.</text>
</comment>